<gene>
    <name evidence="3" type="ORF">D8S85_08200</name>
</gene>
<evidence type="ECO:0000256" key="1">
    <source>
        <dbReference type="SAM" id="SignalP"/>
    </source>
</evidence>
<accession>A0A3Q9IMV2</accession>
<feature type="chain" id="PRO_5018635159" description="SusD-like N-terminal domain-containing protein" evidence="1">
    <location>
        <begin position="28"/>
        <end position="501"/>
    </location>
</feature>
<evidence type="ECO:0000313" key="3">
    <source>
        <dbReference type="EMBL" id="AZS29541.1"/>
    </source>
</evidence>
<dbReference type="KEGG" id="buy:D8S85_08200"/>
<organism evidence="3 4">
    <name type="scientific">Butyricimonas faecalis</name>
    <dbReference type="NCBI Taxonomy" id="2093856"/>
    <lineage>
        <taxon>Bacteria</taxon>
        <taxon>Pseudomonadati</taxon>
        <taxon>Bacteroidota</taxon>
        <taxon>Bacteroidia</taxon>
        <taxon>Bacteroidales</taxon>
        <taxon>Odoribacteraceae</taxon>
        <taxon>Butyricimonas</taxon>
    </lineage>
</organism>
<protein>
    <recommendedName>
        <fullName evidence="2">SusD-like N-terminal domain-containing protein</fullName>
    </recommendedName>
</protein>
<dbReference type="OrthoDB" id="1100079at2"/>
<dbReference type="GO" id="GO:0009279">
    <property type="term" value="C:cell outer membrane"/>
    <property type="evidence" value="ECO:0007669"/>
    <property type="project" value="UniProtKB-SubCell"/>
</dbReference>
<dbReference type="Gene3D" id="1.25.40.390">
    <property type="match status" value="1"/>
</dbReference>
<keyword evidence="4" id="KW-1185">Reference proteome</keyword>
<name>A0A3Q9IMV2_9BACT</name>
<dbReference type="PROSITE" id="PS51257">
    <property type="entry name" value="PROKAR_LIPOPROTEIN"/>
    <property type="match status" value="1"/>
</dbReference>
<evidence type="ECO:0000259" key="2">
    <source>
        <dbReference type="Pfam" id="PF14322"/>
    </source>
</evidence>
<evidence type="ECO:0000313" key="4">
    <source>
        <dbReference type="Proteomes" id="UP000270673"/>
    </source>
</evidence>
<dbReference type="InterPro" id="IPR011990">
    <property type="entry name" value="TPR-like_helical_dom_sf"/>
</dbReference>
<dbReference type="Proteomes" id="UP000270673">
    <property type="component" value="Chromosome"/>
</dbReference>
<dbReference type="EMBL" id="CP032819">
    <property type="protein sequence ID" value="AZS29541.1"/>
    <property type="molecule type" value="Genomic_DNA"/>
</dbReference>
<proteinExistence type="predicted"/>
<feature type="signal peptide" evidence="1">
    <location>
        <begin position="1"/>
        <end position="27"/>
    </location>
</feature>
<keyword evidence="1" id="KW-0732">Signal</keyword>
<dbReference type="AlphaFoldDB" id="A0A3Q9IMV2"/>
<dbReference type="InterPro" id="IPR033985">
    <property type="entry name" value="SusD-like_N"/>
</dbReference>
<dbReference type="SUPFAM" id="SSF48452">
    <property type="entry name" value="TPR-like"/>
    <property type="match status" value="1"/>
</dbReference>
<sequence length="501" mass="57353">MYILKVGIMMKKIIYVTGLSLTMALSACTDWLTVQPETSMTAETLFQTDNGVKYGLNGAYLLASQTVYGPSGYFGGLSAVENMANTYLYAVNTDGYNWANHNYEQTDSQKNVNSYTFQYPYKIIANLNSLLKEMEPHRDKITPEVYHMVRGEAFALRACCHFDLLRTYGPVPSQVDAGKTYLPYVRVNDVGNYEYHTFAQFMEYVQADLDSAEFLLSKYDPVLTTNISYTESTSYTWSYRKSRINYYGVLGLQARVALWIGEKEKALRYARLVKDAKDSAESWAQLQFKLTTPSDDVNSFTSTDLSHYSEHICGAKCETFDFSTSGWAFGRLSSSNDPDFGKVLYGEKYEEDLRYQHFWRTGSGTWYAPDGSILDKYKVTSITINKFSQFLTNSTSNCKDNFPIMRLPEIYFIIMECGTLDEANTLYQEYCAARNIEYVALTEGDRQERIMLESIREYVGEGQNFFTYKRNNVKRMIGATTDCSENQYIVPIPEAEYLDVK</sequence>
<reference evidence="3 4" key="1">
    <citation type="submission" date="2018-10" db="EMBL/GenBank/DDBJ databases">
        <title>Butyricimonas faecalis sp. nov., isolated from human faeces and emended description of the genus Butyricimonas.</title>
        <authorList>
            <person name="Le Roy T."/>
            <person name="Van der Smissen P."/>
            <person name="Paquot A."/>
            <person name="Delzenne N."/>
            <person name="Muccioli G."/>
            <person name="Collet J.-F."/>
            <person name="Cani P.D."/>
        </authorList>
    </citation>
    <scope>NUCLEOTIDE SEQUENCE [LARGE SCALE GENOMIC DNA]</scope>
    <source>
        <strain evidence="3 4">H184</strain>
    </source>
</reference>
<feature type="domain" description="SusD-like N-terminal" evidence="2">
    <location>
        <begin position="30"/>
        <end position="218"/>
    </location>
</feature>
<dbReference type="Pfam" id="PF14322">
    <property type="entry name" value="SusD-like_3"/>
    <property type="match status" value="1"/>
</dbReference>